<sequence>MEKHEEQAKTARNVSRILEGSQIIDAYKEHRLQDALSLRCIPQVHGAIKEY</sequence>
<name>A0A941FIX3_9BACI</name>
<comment type="caution">
    <text evidence="2">The sequence shown here is derived from an EMBL/GenBank/DDBJ whole genome shotgun (WGS) entry which is preliminary data.</text>
</comment>
<evidence type="ECO:0000313" key="2">
    <source>
        <dbReference type="EMBL" id="MBR8645598.1"/>
    </source>
</evidence>
<dbReference type="InterPro" id="IPR008948">
    <property type="entry name" value="L-Aspartase-like"/>
</dbReference>
<dbReference type="SUPFAM" id="SSF48557">
    <property type="entry name" value="L-aspartase-like"/>
    <property type="match status" value="1"/>
</dbReference>
<gene>
    <name evidence="2" type="ORF">KEH51_20815</name>
</gene>
<evidence type="ECO:0000313" key="3">
    <source>
        <dbReference type="Proteomes" id="UP000680045"/>
    </source>
</evidence>
<reference evidence="2" key="1">
    <citation type="submission" date="2021-04" db="EMBL/GenBank/DDBJ databases">
        <title>Whole genome sequencing of Enterococci isolates from hospitalized patients.</title>
        <authorList>
            <person name="Ogoti B.M."/>
            <person name="Onyambu F.G."/>
        </authorList>
    </citation>
    <scope>NUCLEOTIDE SEQUENCE</scope>
    <source>
        <strain evidence="2">242</strain>
    </source>
</reference>
<proteinExistence type="predicted"/>
<dbReference type="Gene3D" id="1.20.200.10">
    <property type="entry name" value="Fumarase/aspartase (Central domain)"/>
    <property type="match status" value="1"/>
</dbReference>
<dbReference type="Proteomes" id="UP000680045">
    <property type="component" value="Unassembled WGS sequence"/>
</dbReference>
<evidence type="ECO:0000256" key="1">
    <source>
        <dbReference type="ARBA" id="ARBA00023239"/>
    </source>
</evidence>
<dbReference type="GO" id="GO:0016841">
    <property type="term" value="F:ammonia-lyase activity"/>
    <property type="evidence" value="ECO:0007669"/>
    <property type="project" value="UniProtKB-ARBA"/>
</dbReference>
<dbReference type="EMBL" id="JAGTPW010000043">
    <property type="protein sequence ID" value="MBR8645598.1"/>
    <property type="molecule type" value="Genomic_DNA"/>
</dbReference>
<protein>
    <submittedName>
        <fullName evidence="2">Aromatic amino acid lyase</fullName>
    </submittedName>
</protein>
<organism evidence="2 3">
    <name type="scientific">Peribacillus frigoritolerans</name>
    <dbReference type="NCBI Taxonomy" id="450367"/>
    <lineage>
        <taxon>Bacteria</taxon>
        <taxon>Bacillati</taxon>
        <taxon>Bacillota</taxon>
        <taxon>Bacilli</taxon>
        <taxon>Bacillales</taxon>
        <taxon>Bacillaceae</taxon>
        <taxon>Peribacillus</taxon>
    </lineage>
</organism>
<keyword evidence="1 2" id="KW-0456">Lyase</keyword>
<dbReference type="AlphaFoldDB" id="A0A941FIX3"/>
<dbReference type="InterPro" id="IPR001106">
    <property type="entry name" value="Aromatic_Lyase"/>
</dbReference>
<accession>A0A941FIX3</accession>
<dbReference type="Pfam" id="PF00221">
    <property type="entry name" value="Lyase_aromatic"/>
    <property type="match status" value="1"/>
</dbReference>